<dbReference type="PROSITE" id="PS51257">
    <property type="entry name" value="PROKAR_LIPOPROTEIN"/>
    <property type="match status" value="1"/>
</dbReference>
<dbReference type="Pfam" id="PF05643">
    <property type="entry name" value="GNA1162-like"/>
    <property type="match status" value="1"/>
</dbReference>
<evidence type="ECO:0000256" key="1">
    <source>
        <dbReference type="SAM" id="SignalP"/>
    </source>
</evidence>
<keyword evidence="3" id="KW-1185">Reference proteome</keyword>
<evidence type="ECO:0000313" key="3">
    <source>
        <dbReference type="Proteomes" id="UP001493153"/>
    </source>
</evidence>
<dbReference type="InterPro" id="IPR008517">
    <property type="entry name" value="GNA1162-like"/>
</dbReference>
<name>A0ABZ2Q2S8_9BURK</name>
<feature type="chain" id="PRO_5047550611" evidence="1">
    <location>
        <begin position="27"/>
        <end position="227"/>
    </location>
</feature>
<dbReference type="Gene3D" id="3.40.50.10610">
    <property type="entry name" value="ABC-type transport auxiliary lipoprotein component"/>
    <property type="match status" value="1"/>
</dbReference>
<reference evidence="2 3" key="1">
    <citation type="submission" date="2020-09" db="EMBL/GenBank/DDBJ databases">
        <title>Genome sequences of Mycetohabitans spp.</title>
        <authorList>
            <person name="Carter M.E."/>
            <person name="Carpenter S.C.D."/>
            <person name="Bogdanove A.J."/>
        </authorList>
    </citation>
    <scope>NUCLEOTIDE SEQUENCE [LARGE SCALE GENOMIC DNA]</scope>
    <source>
        <strain evidence="2 3">B12</strain>
    </source>
</reference>
<sequence length="227" mass="23936">MFKIIKVSLLKSLCAGAMLALLAACAGPNQRPDYTAFKRSQPRSILVLPPVNETSDVKATYGLLSQMTLPLAEAGYYVVPVAPMEETFKYNGLTTPTDIQGVTPAKLRDIFGADAALYTKVKQYGSVYAVLDSKTVVAASAKLVDLKTGDVLWQGEGRATGDEVGTNVNVGAFGLIGILAQAAIKQIAHTLSDDSVDVANLASRRLLSAGPPSGLLYGPRSPKYGTD</sequence>
<dbReference type="Proteomes" id="UP001493153">
    <property type="component" value="Chromosome"/>
</dbReference>
<protein>
    <submittedName>
        <fullName evidence="2">DUF799 domain-containing protein</fullName>
    </submittedName>
</protein>
<keyword evidence="1" id="KW-0732">Signal</keyword>
<feature type="signal peptide" evidence="1">
    <location>
        <begin position="1"/>
        <end position="26"/>
    </location>
</feature>
<proteinExistence type="predicted"/>
<organism evidence="2 3">
    <name type="scientific">Mycetohabitans rhizoxinica</name>
    <dbReference type="NCBI Taxonomy" id="412963"/>
    <lineage>
        <taxon>Bacteria</taxon>
        <taxon>Pseudomonadati</taxon>
        <taxon>Pseudomonadota</taxon>
        <taxon>Betaproteobacteria</taxon>
        <taxon>Burkholderiales</taxon>
        <taxon>Burkholderiaceae</taxon>
        <taxon>Mycetohabitans</taxon>
    </lineage>
</organism>
<evidence type="ECO:0000313" key="2">
    <source>
        <dbReference type="EMBL" id="WXK40618.1"/>
    </source>
</evidence>
<gene>
    <name evidence="2" type="ORF">IHE29_15680</name>
</gene>
<accession>A0ABZ2Q2S8</accession>
<dbReference type="RefSeq" id="WP_013436619.1">
    <property type="nucleotide sequence ID" value="NZ_CP062176.1"/>
</dbReference>
<dbReference type="EMBL" id="CP062176">
    <property type="protein sequence ID" value="WXK40618.1"/>
    <property type="molecule type" value="Genomic_DNA"/>
</dbReference>